<dbReference type="Pfam" id="PF17287">
    <property type="entry name" value="POTRA_3"/>
    <property type="match status" value="1"/>
</dbReference>
<feature type="region of interest" description="Disordered" evidence="8">
    <location>
        <begin position="1"/>
        <end position="21"/>
    </location>
</feature>
<keyword evidence="5" id="KW-0406">Ion transport</keyword>
<evidence type="ECO:0000259" key="10">
    <source>
        <dbReference type="Pfam" id="PF08479"/>
    </source>
</evidence>
<proteinExistence type="inferred from homology"/>
<evidence type="ECO:0000256" key="8">
    <source>
        <dbReference type="SAM" id="MobiDB-lite"/>
    </source>
</evidence>
<evidence type="ECO:0000313" key="12">
    <source>
        <dbReference type="EMBL" id="ODS22574.1"/>
    </source>
</evidence>
<feature type="domain" description="Haemolysin activator HlyB C-terminal" evidence="9">
    <location>
        <begin position="195"/>
        <end position="510"/>
    </location>
</feature>
<protein>
    <recommendedName>
        <fullName evidence="14">POTRA domain-containing protein</fullName>
    </recommendedName>
</protein>
<keyword evidence="5" id="KW-0813">Transport</keyword>
<evidence type="ECO:0000256" key="3">
    <source>
        <dbReference type="ARBA" id="ARBA00022452"/>
    </source>
</evidence>
<dbReference type="GO" id="GO:0009279">
    <property type="term" value="C:cell outer membrane"/>
    <property type="evidence" value="ECO:0007669"/>
    <property type="project" value="UniProtKB-SubCell"/>
</dbReference>
<dbReference type="AlphaFoldDB" id="A0A1D2QLY1"/>
<accession>A0A1D2QLY1</accession>
<feature type="domain" description="ShlB POTRA" evidence="11">
    <location>
        <begin position="140"/>
        <end position="186"/>
    </location>
</feature>
<evidence type="ECO:0000256" key="5">
    <source>
        <dbReference type="ARBA" id="ARBA00023065"/>
    </source>
</evidence>
<comment type="subcellular location">
    <subcellularLocation>
        <location evidence="1">Cell outer membrane</location>
    </subcellularLocation>
</comment>
<keyword evidence="4" id="KW-0812">Transmembrane</keyword>
<sequence>MIREQQRHEAREASPQVDVRLDSDSLTEPLARIPEETPCFVIDSIQLVGPQSQRFQWLLDRFSPVEVNGTSSRDQPIRDQAVEPVLGRCLGTQGINYVMSVLQNQLVKHGYITSRIVVGAQDVTTGTLVLTLIPGVIGKIHFSDQQSRNAVLPMKSGDLLNLRDIEQALESMKRLPSVEADIQIIPARGEEALSGESDLRIEWTQDSPVRVVLTADNSGTENTGIYQGGISLAYDNMLGLHDILNLSYSHDIGGAEPLKGGTESYSLDYSFPMGYWSMALNVNANQYVQTVQGPFQQYQYRGDSRTASWELSRLIYRDSTRKITTGLGTWFRHSKNFIDDTELVPQRRRTAGIDLRLDYRQFIGKAILDGGVNYRKGTGMFDAQPALEEAFGEGTSRPTIIKTNLQLSLPFQLGQQRLHYTGSWRRQYNRDPLTPQDRFSIGGRYTVRGFDGESTLSADRGWLIRNDLALFLGSGKQSVYIGADYGQVNGFPEQFLLGDHLAGAVLGVKGQFWGNHYDLSVGTPINKPDGFITGHGAVYLQINRAF</sequence>
<dbReference type="Gene3D" id="2.40.160.50">
    <property type="entry name" value="membrane protein fhac: a member of the omp85/tpsb transporter family"/>
    <property type="match status" value="1"/>
</dbReference>
<dbReference type="PANTHER" id="PTHR34597">
    <property type="entry name" value="SLR1661 PROTEIN"/>
    <property type="match status" value="1"/>
</dbReference>
<comment type="caution">
    <text evidence="12">The sequence shown here is derived from an EMBL/GenBank/DDBJ whole genome shotgun (WGS) entry which is preliminary data.</text>
</comment>
<organism evidence="12 13">
    <name type="scientific">Candidatus Endobugula sertula</name>
    <name type="common">Bugula neritina bacterial symbiont</name>
    <dbReference type="NCBI Taxonomy" id="62101"/>
    <lineage>
        <taxon>Bacteria</taxon>
        <taxon>Pseudomonadati</taxon>
        <taxon>Pseudomonadota</taxon>
        <taxon>Gammaproteobacteria</taxon>
        <taxon>Cellvibrionales</taxon>
        <taxon>Cellvibrionaceae</taxon>
        <taxon>Candidatus Endobugula</taxon>
    </lineage>
</organism>
<evidence type="ECO:0000256" key="1">
    <source>
        <dbReference type="ARBA" id="ARBA00004442"/>
    </source>
</evidence>
<dbReference type="EMBL" id="MDLC01000067">
    <property type="protein sequence ID" value="ODS22574.1"/>
    <property type="molecule type" value="Genomic_DNA"/>
</dbReference>
<dbReference type="InterPro" id="IPR027282">
    <property type="entry name" value="TPS"/>
</dbReference>
<keyword evidence="3" id="KW-1134">Transmembrane beta strand</keyword>
<comment type="similarity">
    <text evidence="2">Belongs to the TPS (TC 1.B.20) family.</text>
</comment>
<keyword evidence="6" id="KW-0472">Membrane</keyword>
<dbReference type="InterPro" id="IPR051544">
    <property type="entry name" value="TPS_OM_transporter"/>
</dbReference>
<dbReference type="GO" id="GO:0098046">
    <property type="term" value="C:type V protein secretion system complex"/>
    <property type="evidence" value="ECO:0007669"/>
    <property type="project" value="TreeGrafter"/>
</dbReference>
<feature type="compositionally biased region" description="Basic and acidic residues" evidence="8">
    <location>
        <begin position="1"/>
        <end position="12"/>
    </location>
</feature>
<gene>
    <name evidence="12" type="ORF">AB835_13430</name>
</gene>
<dbReference type="InterPro" id="IPR035251">
    <property type="entry name" value="ShlB_POTRA"/>
</dbReference>
<dbReference type="PANTHER" id="PTHR34597:SF3">
    <property type="entry name" value="OUTER MEMBRANE TRANSPORTER CDIB"/>
    <property type="match status" value="1"/>
</dbReference>
<feature type="domain" description="Polypeptide-transport-associated ShlB-type" evidence="10">
    <location>
        <begin position="65"/>
        <end position="135"/>
    </location>
</feature>
<dbReference type="InterPro" id="IPR005565">
    <property type="entry name" value="Hemolysn_activator_HlyB_C"/>
</dbReference>
<dbReference type="Pfam" id="PF03865">
    <property type="entry name" value="ShlB"/>
    <property type="match status" value="1"/>
</dbReference>
<evidence type="ECO:0008006" key="14">
    <source>
        <dbReference type="Google" id="ProtNLM"/>
    </source>
</evidence>
<evidence type="ECO:0000256" key="2">
    <source>
        <dbReference type="ARBA" id="ARBA00009055"/>
    </source>
</evidence>
<dbReference type="Pfam" id="PF08479">
    <property type="entry name" value="POTRA_2"/>
    <property type="match status" value="1"/>
</dbReference>
<evidence type="ECO:0000259" key="9">
    <source>
        <dbReference type="Pfam" id="PF03865"/>
    </source>
</evidence>
<name>A0A1D2QLY1_9GAMM</name>
<evidence type="ECO:0000313" key="13">
    <source>
        <dbReference type="Proteomes" id="UP000242502"/>
    </source>
</evidence>
<dbReference type="InterPro" id="IPR013686">
    <property type="entry name" value="Polypept-transport_assoc_ShlB"/>
</dbReference>
<dbReference type="STRING" id="62101.AB835_13430"/>
<dbReference type="Gene3D" id="3.10.20.310">
    <property type="entry name" value="membrane protein fhac"/>
    <property type="match status" value="1"/>
</dbReference>
<keyword evidence="7" id="KW-0998">Cell outer membrane</keyword>
<evidence type="ECO:0000256" key="6">
    <source>
        <dbReference type="ARBA" id="ARBA00023136"/>
    </source>
</evidence>
<dbReference type="GO" id="GO:0008320">
    <property type="term" value="F:protein transmembrane transporter activity"/>
    <property type="evidence" value="ECO:0007669"/>
    <property type="project" value="TreeGrafter"/>
</dbReference>
<evidence type="ECO:0000259" key="11">
    <source>
        <dbReference type="Pfam" id="PF17287"/>
    </source>
</evidence>
<dbReference type="PIRSF" id="PIRSF029745">
    <property type="entry name" value="FhaC"/>
    <property type="match status" value="1"/>
</dbReference>
<evidence type="ECO:0000256" key="4">
    <source>
        <dbReference type="ARBA" id="ARBA00022692"/>
    </source>
</evidence>
<reference evidence="12 13" key="1">
    <citation type="journal article" date="2016" name="Appl. Environ. Microbiol.">
        <title>Lack of Overt Genome Reduction in the Bryostatin-Producing Bryozoan Symbiont "Candidatus Endobugula sertula".</title>
        <authorList>
            <person name="Miller I.J."/>
            <person name="Vanee N."/>
            <person name="Fong S.S."/>
            <person name="Lim-Fong G.E."/>
            <person name="Kwan J.C."/>
        </authorList>
    </citation>
    <scope>NUCLEOTIDE SEQUENCE [LARGE SCALE GENOMIC DNA]</scope>
    <source>
        <strain evidence="12">AB1-4</strain>
    </source>
</reference>
<evidence type="ECO:0000256" key="7">
    <source>
        <dbReference type="ARBA" id="ARBA00023237"/>
    </source>
</evidence>
<dbReference type="FunFam" id="2.40.160.50:FF:000009">
    <property type="entry name" value="Putative hemolysin activator protein"/>
    <property type="match status" value="1"/>
</dbReference>
<dbReference type="Proteomes" id="UP000242502">
    <property type="component" value="Unassembled WGS sequence"/>
</dbReference>
<dbReference type="GO" id="GO:0006811">
    <property type="term" value="P:monoatomic ion transport"/>
    <property type="evidence" value="ECO:0007669"/>
    <property type="project" value="UniProtKB-KW"/>
</dbReference>
<dbReference type="GO" id="GO:0046819">
    <property type="term" value="P:protein secretion by the type V secretion system"/>
    <property type="evidence" value="ECO:0007669"/>
    <property type="project" value="TreeGrafter"/>
</dbReference>